<accession>A0AAE0T671</accession>
<feature type="compositionally biased region" description="Polar residues" evidence="1">
    <location>
        <begin position="81"/>
        <end position="92"/>
    </location>
</feature>
<protein>
    <recommendedName>
        <fullName evidence="5">DUF3078 domain-containing protein</fullName>
    </recommendedName>
</protein>
<comment type="caution">
    <text evidence="3">The sequence shown here is derived from an EMBL/GenBank/DDBJ whole genome shotgun (WGS) entry which is preliminary data.</text>
</comment>
<dbReference type="Pfam" id="PF11059">
    <property type="entry name" value="DUF2860"/>
    <property type="match status" value="1"/>
</dbReference>
<dbReference type="AlphaFoldDB" id="A0AAE0T671"/>
<feature type="signal peptide" evidence="2">
    <location>
        <begin position="1"/>
        <end position="27"/>
    </location>
</feature>
<name>A0AAE0T671_9BIVA</name>
<keyword evidence="2" id="KW-0732">Signal</keyword>
<gene>
    <name evidence="3" type="ORF">CHS0354_026816</name>
</gene>
<evidence type="ECO:0000313" key="4">
    <source>
        <dbReference type="Proteomes" id="UP001195483"/>
    </source>
</evidence>
<evidence type="ECO:0000256" key="1">
    <source>
        <dbReference type="SAM" id="MobiDB-lite"/>
    </source>
</evidence>
<reference evidence="3" key="2">
    <citation type="journal article" date="2021" name="Genome Biol. Evol.">
        <title>Developing a high-quality reference genome for a parasitic bivalve with doubly uniparental inheritance (Bivalvia: Unionida).</title>
        <authorList>
            <person name="Smith C.H."/>
        </authorList>
    </citation>
    <scope>NUCLEOTIDE SEQUENCE</scope>
    <source>
        <strain evidence="3">CHS0354</strain>
        <tissue evidence="3">Mantle</tissue>
    </source>
</reference>
<keyword evidence="4" id="KW-1185">Reference proteome</keyword>
<organism evidence="3 4">
    <name type="scientific">Potamilus streckersoni</name>
    <dbReference type="NCBI Taxonomy" id="2493646"/>
    <lineage>
        <taxon>Eukaryota</taxon>
        <taxon>Metazoa</taxon>
        <taxon>Spiralia</taxon>
        <taxon>Lophotrochozoa</taxon>
        <taxon>Mollusca</taxon>
        <taxon>Bivalvia</taxon>
        <taxon>Autobranchia</taxon>
        <taxon>Heteroconchia</taxon>
        <taxon>Palaeoheterodonta</taxon>
        <taxon>Unionida</taxon>
        <taxon>Unionoidea</taxon>
        <taxon>Unionidae</taxon>
        <taxon>Ambleminae</taxon>
        <taxon>Lampsilini</taxon>
        <taxon>Potamilus</taxon>
    </lineage>
</organism>
<dbReference type="InterPro" id="IPR016896">
    <property type="entry name" value="DUF2860"/>
</dbReference>
<evidence type="ECO:0000256" key="2">
    <source>
        <dbReference type="SAM" id="SignalP"/>
    </source>
</evidence>
<sequence length="356" mass="40620">MRQRLYKKKLFVVLSILFLYPSAFLYAQEEKATEAKNTKSEESAEDKEKDEPVKTGWNFNIFLGGGQASSKSNDDTAKADSLTQEKPSSARNQLIPTGELNIRYVFSEQWETALKLGQERNASVKYTFGSPISFTKKSDVTFSVGIRNYKYWSNPYRTGSDRRERLPYTPVYSVELGGIGPFKLGYSYMYQDYDDRDLEEVRTDIYGAPVTDSERGDLKRTGAVTKYSVSTGFPVYKKEKDIMVFILGGYNIQEYSAEGESEAYTHPGYNLGIRSGLWDFSLMLQQAWGVRQYKKENPVFRKKREDGTVMQMMMAEYKINTTYSVVGRVIQNNTESNINFYDAEGQIVMAGVSVSF</sequence>
<evidence type="ECO:0000313" key="3">
    <source>
        <dbReference type="EMBL" id="KAK3604015.1"/>
    </source>
</evidence>
<evidence type="ECO:0008006" key="5">
    <source>
        <dbReference type="Google" id="ProtNLM"/>
    </source>
</evidence>
<feature type="chain" id="PRO_5042050247" description="DUF3078 domain-containing protein" evidence="2">
    <location>
        <begin position="28"/>
        <end position="356"/>
    </location>
</feature>
<reference evidence="3" key="3">
    <citation type="submission" date="2023-05" db="EMBL/GenBank/DDBJ databases">
        <authorList>
            <person name="Smith C.H."/>
        </authorList>
    </citation>
    <scope>NUCLEOTIDE SEQUENCE</scope>
    <source>
        <strain evidence="3">CHS0354</strain>
        <tissue evidence="3">Mantle</tissue>
    </source>
</reference>
<reference evidence="3" key="1">
    <citation type="journal article" date="2021" name="Genome Biol. Evol.">
        <title>A High-Quality Reference Genome for a Parasitic Bivalve with Doubly Uniparental Inheritance (Bivalvia: Unionida).</title>
        <authorList>
            <person name="Smith C.H."/>
        </authorList>
    </citation>
    <scope>NUCLEOTIDE SEQUENCE</scope>
    <source>
        <strain evidence="3">CHS0354</strain>
    </source>
</reference>
<dbReference type="Proteomes" id="UP001195483">
    <property type="component" value="Unassembled WGS sequence"/>
</dbReference>
<dbReference type="EMBL" id="JAEAOA010001598">
    <property type="protein sequence ID" value="KAK3604015.1"/>
    <property type="molecule type" value="Genomic_DNA"/>
</dbReference>
<feature type="region of interest" description="Disordered" evidence="1">
    <location>
        <begin position="64"/>
        <end position="92"/>
    </location>
</feature>
<proteinExistence type="predicted"/>